<name>A0A9P4G8S3_9PLEO</name>
<sequence>MAPPTSTPDENAAFLAGCIHKTRSVRDVYESLGLFSQTTDLRKDPDFLKNEANELHFEIKKIAQSFVERNREDPEHLHACLSKDETFSKEICELEGKYGQALWGRADSGHTLPFREQEGPPDELNWDKSKDRECIRFYIHCWIARIAVRDISPTPRKGKGKSKSKVTYLSDGEETDVETPTRSTRSDSSASSEVPYRAPEPPNMYSAPESRGNDAQSADFRAESTDTRIYADDAESIITNSQVATDPPLKRTPPGPSSKRKAPDVQGPYSSSKLPKVSRKARITPALFRERQRDVYSVPRSPTLPLDAAPLTSPNRRPRWKESTQDSDATYMPPPRGFTAETETVVDGDEAVADAMNLVLQPHLLDEEGIQYEFQDQPVAGPSGTYRHPLRQDSVIPDTQNDTVGTVPISTEPHTNLGRNLSKKLLHTMTITQLSTTTPGPQSWQVRKDRSELFRLLLSYLNSINQFSMNSYDVDSEERMDFLLDRLWAYDAEKLRSDLGEDFARLHAALETWMNMRDRLTSFQTTTGYLGQPGEEWKAHLRRMLDLPARAQACIAFGELKGPLNKEGEPHHVAETFDDDLAMIFDLLTRVKGCNGAEEFKAIRLYNEALLKWVRED</sequence>
<dbReference type="OrthoDB" id="3672266at2759"/>
<accession>A0A9P4G8S3</accession>
<evidence type="ECO:0000256" key="1">
    <source>
        <dbReference type="SAM" id="MobiDB-lite"/>
    </source>
</evidence>
<reference evidence="2" key="1">
    <citation type="submission" date="2020-01" db="EMBL/GenBank/DDBJ databases">
        <authorList>
            <consortium name="DOE Joint Genome Institute"/>
            <person name="Haridas S."/>
            <person name="Albert R."/>
            <person name="Binder M."/>
            <person name="Bloem J."/>
            <person name="Labutti K."/>
            <person name="Salamov A."/>
            <person name="Andreopoulos B."/>
            <person name="Baker S.E."/>
            <person name="Barry K."/>
            <person name="Bills G."/>
            <person name="Bluhm B.H."/>
            <person name="Cannon C."/>
            <person name="Castanera R."/>
            <person name="Culley D.E."/>
            <person name="Daum C."/>
            <person name="Ezra D."/>
            <person name="Gonzalez J.B."/>
            <person name="Henrissat B."/>
            <person name="Kuo A."/>
            <person name="Liang C."/>
            <person name="Lipzen A."/>
            <person name="Lutzoni F."/>
            <person name="Magnuson J."/>
            <person name="Mondo S."/>
            <person name="Nolan M."/>
            <person name="Ohm R."/>
            <person name="Pangilinan J."/>
            <person name="Park H.-J."/>
            <person name="Ramirez L."/>
            <person name="Alfaro M."/>
            <person name="Sun H."/>
            <person name="Tritt A."/>
            <person name="Yoshinaga Y."/>
            <person name="Zwiers L.-H."/>
            <person name="Turgeon B.G."/>
            <person name="Goodwin S.B."/>
            <person name="Spatafora J.W."/>
            <person name="Crous P.W."/>
            <person name="Grigoriev I.V."/>
        </authorList>
    </citation>
    <scope>NUCLEOTIDE SEQUENCE</scope>
    <source>
        <strain evidence="2">CBS 394.84</strain>
    </source>
</reference>
<evidence type="ECO:0000313" key="3">
    <source>
        <dbReference type="Proteomes" id="UP000800039"/>
    </source>
</evidence>
<feature type="compositionally biased region" description="Low complexity" evidence="1">
    <location>
        <begin position="181"/>
        <end position="192"/>
    </location>
</feature>
<gene>
    <name evidence="2" type="ORF">K460DRAFT_198851</name>
</gene>
<dbReference type="Proteomes" id="UP000800039">
    <property type="component" value="Unassembled WGS sequence"/>
</dbReference>
<dbReference type="GeneID" id="63844425"/>
<feature type="region of interest" description="Disordered" evidence="1">
    <location>
        <begin position="298"/>
        <end position="338"/>
    </location>
</feature>
<organism evidence="2 3">
    <name type="scientific">Cucurbitaria berberidis CBS 394.84</name>
    <dbReference type="NCBI Taxonomy" id="1168544"/>
    <lineage>
        <taxon>Eukaryota</taxon>
        <taxon>Fungi</taxon>
        <taxon>Dikarya</taxon>
        <taxon>Ascomycota</taxon>
        <taxon>Pezizomycotina</taxon>
        <taxon>Dothideomycetes</taxon>
        <taxon>Pleosporomycetidae</taxon>
        <taxon>Pleosporales</taxon>
        <taxon>Pleosporineae</taxon>
        <taxon>Cucurbitariaceae</taxon>
        <taxon>Cucurbitaria</taxon>
    </lineage>
</organism>
<feature type="compositionally biased region" description="Basic and acidic residues" evidence="1">
    <location>
        <begin position="220"/>
        <end position="231"/>
    </location>
</feature>
<protein>
    <submittedName>
        <fullName evidence="2">Uncharacterized protein</fullName>
    </submittedName>
</protein>
<comment type="caution">
    <text evidence="2">The sequence shown here is derived from an EMBL/GenBank/DDBJ whole genome shotgun (WGS) entry which is preliminary data.</text>
</comment>
<dbReference type="AlphaFoldDB" id="A0A9P4G8S3"/>
<feature type="region of interest" description="Disordered" evidence="1">
    <location>
        <begin position="153"/>
        <end position="278"/>
    </location>
</feature>
<proteinExistence type="predicted"/>
<dbReference type="RefSeq" id="XP_040783689.1">
    <property type="nucleotide sequence ID" value="XM_040927173.1"/>
</dbReference>
<evidence type="ECO:0000313" key="2">
    <source>
        <dbReference type="EMBL" id="KAF1841126.1"/>
    </source>
</evidence>
<keyword evidence="3" id="KW-1185">Reference proteome</keyword>
<dbReference type="EMBL" id="ML976619">
    <property type="protein sequence ID" value="KAF1841126.1"/>
    <property type="molecule type" value="Genomic_DNA"/>
</dbReference>